<name>A0A5N5GWJ8_9ROSA</name>
<gene>
    <name evidence="1" type="ORF">D8674_015542</name>
    <name evidence="2" type="ORF">D8674_015547</name>
</gene>
<evidence type="ECO:0000313" key="3">
    <source>
        <dbReference type="Proteomes" id="UP000327157"/>
    </source>
</evidence>
<accession>A0A5N5GWJ8</accession>
<keyword evidence="3" id="KW-1185">Reference proteome</keyword>
<evidence type="ECO:0000313" key="1">
    <source>
        <dbReference type="EMBL" id="KAB2619673.1"/>
    </source>
</evidence>
<reference evidence="2 3" key="1">
    <citation type="submission" date="2019-09" db="EMBL/GenBank/DDBJ databases">
        <authorList>
            <person name="Ou C."/>
        </authorList>
    </citation>
    <scope>NUCLEOTIDE SEQUENCE [LARGE SCALE GENOMIC DNA]</scope>
    <source>
        <strain evidence="2">S2</strain>
        <tissue evidence="2">Leaf</tissue>
    </source>
</reference>
<reference evidence="3" key="2">
    <citation type="submission" date="2019-10" db="EMBL/GenBank/DDBJ databases">
        <title>A de novo genome assembly of a pear dwarfing rootstock.</title>
        <authorList>
            <person name="Wang F."/>
            <person name="Wang J."/>
            <person name="Li S."/>
            <person name="Zhang Y."/>
            <person name="Fang M."/>
            <person name="Ma L."/>
            <person name="Zhao Y."/>
            <person name="Jiang S."/>
        </authorList>
    </citation>
    <scope>NUCLEOTIDE SEQUENCE [LARGE SCALE GENOMIC DNA]</scope>
    <source>
        <strain evidence="1">S2</strain>
        <tissue evidence="1">Leaf</tissue>
    </source>
</reference>
<protein>
    <submittedName>
        <fullName evidence="2">Cytochrome P450 CYP82D47-like</fullName>
    </submittedName>
</protein>
<dbReference type="EMBL" id="SMOL01000401">
    <property type="protein sequence ID" value="KAB2619678.1"/>
    <property type="molecule type" value="Genomic_DNA"/>
</dbReference>
<proteinExistence type="predicted"/>
<sequence length="67" mass="7296">MRCFQSGQDVAQYTSLDVDTIMKAIVLVSNNLTMPLQNIIAGGSDTTTILMVCALNKVQEELDNYVG</sequence>
<dbReference type="AlphaFoldDB" id="A0A5N5GWJ8"/>
<comment type="caution">
    <text evidence="2">The sequence shown here is derived from an EMBL/GenBank/DDBJ whole genome shotgun (WGS) entry which is preliminary data.</text>
</comment>
<dbReference type="OrthoDB" id="2789670at2759"/>
<reference evidence="2 3" key="3">
    <citation type="submission" date="2019-11" db="EMBL/GenBank/DDBJ databases">
        <title>A de novo genome assembly of a pear dwarfing rootstock.</title>
        <authorList>
            <person name="Wang F."/>
            <person name="Wang J."/>
            <person name="Li S."/>
            <person name="Zhang Y."/>
            <person name="Fang M."/>
            <person name="Ma L."/>
            <person name="Zhao Y."/>
            <person name="Jiang S."/>
        </authorList>
    </citation>
    <scope>NUCLEOTIDE SEQUENCE [LARGE SCALE GENOMIC DNA]</scope>
    <source>
        <strain evidence="2">S2</strain>
        <tissue evidence="2">Leaf</tissue>
    </source>
</reference>
<dbReference type="EMBL" id="SMOL01000401">
    <property type="protein sequence ID" value="KAB2619673.1"/>
    <property type="molecule type" value="Genomic_DNA"/>
</dbReference>
<organism evidence="2 3">
    <name type="scientific">Pyrus ussuriensis x Pyrus communis</name>
    <dbReference type="NCBI Taxonomy" id="2448454"/>
    <lineage>
        <taxon>Eukaryota</taxon>
        <taxon>Viridiplantae</taxon>
        <taxon>Streptophyta</taxon>
        <taxon>Embryophyta</taxon>
        <taxon>Tracheophyta</taxon>
        <taxon>Spermatophyta</taxon>
        <taxon>Magnoliopsida</taxon>
        <taxon>eudicotyledons</taxon>
        <taxon>Gunneridae</taxon>
        <taxon>Pentapetalae</taxon>
        <taxon>rosids</taxon>
        <taxon>fabids</taxon>
        <taxon>Rosales</taxon>
        <taxon>Rosaceae</taxon>
        <taxon>Amygdaloideae</taxon>
        <taxon>Maleae</taxon>
        <taxon>Pyrus</taxon>
    </lineage>
</organism>
<evidence type="ECO:0000313" key="2">
    <source>
        <dbReference type="EMBL" id="KAB2619678.1"/>
    </source>
</evidence>
<dbReference type="Proteomes" id="UP000327157">
    <property type="component" value="Chromosome 15"/>
</dbReference>